<evidence type="ECO:0000313" key="2">
    <source>
        <dbReference type="Proteomes" id="UP000286208"/>
    </source>
</evidence>
<name>A0A3S3ECQ4_9NOCA</name>
<evidence type="ECO:0000313" key="1">
    <source>
        <dbReference type="EMBL" id="RVW10444.1"/>
    </source>
</evidence>
<protein>
    <submittedName>
        <fullName evidence="1">Uncharacterized protein</fullName>
    </submittedName>
</protein>
<keyword evidence="2" id="KW-1185">Reference proteome</keyword>
<gene>
    <name evidence="1" type="ORF">EGT67_04535</name>
</gene>
<accession>A0A3S3ECQ4</accession>
<organism evidence="1 2">
    <name type="scientific">Prescottella agglutinans</name>
    <dbReference type="NCBI Taxonomy" id="1644129"/>
    <lineage>
        <taxon>Bacteria</taxon>
        <taxon>Bacillati</taxon>
        <taxon>Actinomycetota</taxon>
        <taxon>Actinomycetes</taxon>
        <taxon>Mycobacteriales</taxon>
        <taxon>Nocardiaceae</taxon>
        <taxon>Prescottella</taxon>
    </lineage>
</organism>
<sequence>MRCGSSSRCRATRWGRYRRSCCRRLRRPCAFSVVPTTIKAHGRGAPSSGRNPRPTRCRACPCRCSSP</sequence>
<dbReference type="Proteomes" id="UP000286208">
    <property type="component" value="Unassembled WGS sequence"/>
</dbReference>
<proteinExistence type="predicted"/>
<reference evidence="1 2" key="1">
    <citation type="submission" date="2018-11" db="EMBL/GenBank/DDBJ databases">
        <title>Rhodococcus spongicola sp. nov. and Rhodococcus xishaensis sp. nov. from marine sponges.</title>
        <authorList>
            <person name="Li L."/>
            <person name="Lin H.W."/>
        </authorList>
    </citation>
    <scope>NUCLEOTIDE SEQUENCE [LARGE SCALE GENOMIC DNA]</scope>
    <source>
        <strain evidence="1 2">CCTCC AB2014297</strain>
    </source>
</reference>
<dbReference type="EMBL" id="RKLP01000002">
    <property type="protein sequence ID" value="RVW10444.1"/>
    <property type="molecule type" value="Genomic_DNA"/>
</dbReference>
<comment type="caution">
    <text evidence="1">The sequence shown here is derived from an EMBL/GenBank/DDBJ whole genome shotgun (WGS) entry which is preliminary data.</text>
</comment>
<dbReference type="AlphaFoldDB" id="A0A3S3ECQ4"/>